<keyword evidence="7" id="KW-1185">Reference proteome</keyword>
<protein>
    <recommendedName>
        <fullName evidence="5">ZP domain-containing protein</fullName>
    </recommendedName>
</protein>
<feature type="chain" id="PRO_5043831996" description="ZP domain-containing protein" evidence="4">
    <location>
        <begin position="26"/>
        <end position="716"/>
    </location>
</feature>
<proteinExistence type="predicted"/>
<keyword evidence="1 4" id="KW-0732">Signal</keyword>
<comment type="caution">
    <text evidence="6">The sequence shown here is derived from an EMBL/GenBank/DDBJ whole genome shotgun (WGS) entry which is preliminary data.</text>
</comment>
<evidence type="ECO:0000313" key="6">
    <source>
        <dbReference type="EMBL" id="KAG7481727.1"/>
    </source>
</evidence>
<accession>A0AAV6Q2J2</accession>
<name>A0AAV6Q2J2_SOLSE</name>
<dbReference type="SMART" id="SM00241">
    <property type="entry name" value="ZP"/>
    <property type="match status" value="1"/>
</dbReference>
<dbReference type="EMBL" id="JAGKHQ010000019">
    <property type="protein sequence ID" value="KAG7481727.1"/>
    <property type="molecule type" value="Genomic_DNA"/>
</dbReference>
<dbReference type="Pfam" id="PF23344">
    <property type="entry name" value="ZP-N"/>
    <property type="match status" value="1"/>
</dbReference>
<feature type="region of interest" description="Disordered" evidence="3">
    <location>
        <begin position="673"/>
        <end position="692"/>
    </location>
</feature>
<organism evidence="6 7">
    <name type="scientific">Solea senegalensis</name>
    <name type="common">Senegalese sole</name>
    <dbReference type="NCBI Taxonomy" id="28829"/>
    <lineage>
        <taxon>Eukaryota</taxon>
        <taxon>Metazoa</taxon>
        <taxon>Chordata</taxon>
        <taxon>Craniata</taxon>
        <taxon>Vertebrata</taxon>
        <taxon>Euteleostomi</taxon>
        <taxon>Actinopterygii</taxon>
        <taxon>Neopterygii</taxon>
        <taxon>Teleostei</taxon>
        <taxon>Neoteleostei</taxon>
        <taxon>Acanthomorphata</taxon>
        <taxon>Carangaria</taxon>
        <taxon>Pleuronectiformes</taxon>
        <taxon>Pleuronectoidei</taxon>
        <taxon>Soleidae</taxon>
        <taxon>Solea</taxon>
    </lineage>
</organism>
<gene>
    <name evidence="6" type="ORF">JOB18_003414</name>
</gene>
<keyword evidence="2" id="KW-1015">Disulfide bond</keyword>
<dbReference type="PROSITE" id="PS51034">
    <property type="entry name" value="ZP_2"/>
    <property type="match status" value="1"/>
</dbReference>
<dbReference type="InterPro" id="IPR001507">
    <property type="entry name" value="ZP_dom"/>
</dbReference>
<reference evidence="6 7" key="1">
    <citation type="journal article" date="2021" name="Sci. Rep.">
        <title>Chromosome anchoring in Senegalese sole (Solea senegalensis) reveals sex-associated markers and genome rearrangements in flatfish.</title>
        <authorList>
            <person name="Guerrero-Cozar I."/>
            <person name="Gomez-Garrido J."/>
            <person name="Berbel C."/>
            <person name="Martinez-Blanch J.F."/>
            <person name="Alioto T."/>
            <person name="Claros M.G."/>
            <person name="Gagnaire P.A."/>
            <person name="Manchado M."/>
        </authorList>
    </citation>
    <scope>NUCLEOTIDE SEQUENCE [LARGE SCALE GENOMIC DNA]</scope>
    <source>
        <strain evidence="6">Sse05_10M</strain>
    </source>
</reference>
<evidence type="ECO:0000256" key="2">
    <source>
        <dbReference type="ARBA" id="ARBA00023157"/>
    </source>
</evidence>
<dbReference type="AlphaFoldDB" id="A0AAV6Q2J2"/>
<dbReference type="InterPro" id="IPR055356">
    <property type="entry name" value="ZP-N"/>
</dbReference>
<dbReference type="PANTHER" id="PTHR14002">
    <property type="entry name" value="ENDOGLIN/TGF-BETA RECEPTOR TYPE III"/>
    <property type="match status" value="1"/>
</dbReference>
<feature type="signal peptide" evidence="4">
    <location>
        <begin position="1"/>
        <end position="25"/>
    </location>
</feature>
<evidence type="ECO:0000313" key="7">
    <source>
        <dbReference type="Proteomes" id="UP000693946"/>
    </source>
</evidence>
<dbReference type="PANTHER" id="PTHR14002:SF59">
    <property type="entry name" value="CUB AND ZONA PELLUCIDA-LIKE DOMAIN-CONTAINING PROTEIN 1-RELATED"/>
    <property type="match status" value="1"/>
</dbReference>
<evidence type="ECO:0000259" key="5">
    <source>
        <dbReference type="PROSITE" id="PS51034"/>
    </source>
</evidence>
<evidence type="ECO:0000256" key="4">
    <source>
        <dbReference type="SAM" id="SignalP"/>
    </source>
</evidence>
<evidence type="ECO:0000256" key="3">
    <source>
        <dbReference type="SAM" id="MobiDB-lite"/>
    </source>
</evidence>
<evidence type="ECO:0000256" key="1">
    <source>
        <dbReference type="ARBA" id="ARBA00022729"/>
    </source>
</evidence>
<feature type="domain" description="ZP" evidence="5">
    <location>
        <begin position="359"/>
        <end position="625"/>
    </location>
</feature>
<dbReference type="Proteomes" id="UP000693946">
    <property type="component" value="Linkage Group LG7"/>
</dbReference>
<sequence>MLHRLKLHILVQGLTLFLVGPACDASSLGLTVHVVPLDSDGGKTVRAHFTAIASTPCPDLSHVCAEGEDCLVYKTPLPFIGTKPSDWCVRQWQKTLPSIYSGSISLGEDTEFYVAMKAGPEVRKNSGRLNQPAFVGLPPPLRARVNCPHHFSLSVKDLDGDRVRCRFARPDQGECVGCTRHSFIELDEDTCMLTFTGKASVGQYFIYLMAEDLIPGPKGSRVFDNTPLSSIPVHLSLTVEESVSSCTDEPVAYSETPDEDTTLFVLPYHEIPVNVSFYSALESVLEIAVVGPPELKRKNFKSIGPLSALNMAWVRSENELPRLLPICFAANTKSLQSEPRCVWLYQRQMRELPAGTELTCEKTEMILVLPVAPLSNIDLDELQLNSPICPITYNSTYLTAHIPLDGCGTKTVHADSELIYTNTLQSVRPFTMVSRQPSLVLPLACRIPSGQVKGPQYEIKMPTEKEIFGEFSFEMEFHFPGEGPFANFTRTARLRSLDRARRFRREVESSSNSTTNSTDHNGSKISLLDLVVSANCSISGAELVVSQCVQSETDDFAEQTPILHHGCLSSNNSAEVITTNPNVRIYRLDLSTVHNTNSMMYVQCTVNLCITTLSSHTCPELCGASRESGQSIVESVFTKSYIITSPPVSLVYTTPVPLVGQSTVVATSTMTTASSSTNTSASENSSSSHAPEHTSSMAAGVILTTLSIFLHNIFLH</sequence>